<dbReference type="OrthoDB" id="4161595at2759"/>
<gene>
    <name evidence="2" type="ORF">E4U42_004650</name>
</gene>
<dbReference type="EMBL" id="SRPY01000417">
    <property type="protein sequence ID" value="KAG5924422.1"/>
    <property type="molecule type" value="Genomic_DNA"/>
</dbReference>
<keyword evidence="3" id="KW-1185">Reference proteome</keyword>
<evidence type="ECO:0000256" key="1">
    <source>
        <dbReference type="SAM" id="MobiDB-lite"/>
    </source>
</evidence>
<accession>A0A8K0NG24</accession>
<name>A0A8K0NG24_9HYPO</name>
<dbReference type="AlphaFoldDB" id="A0A8K0NG24"/>
<protein>
    <recommendedName>
        <fullName evidence="4">ORP1 like protein</fullName>
    </recommendedName>
</protein>
<feature type="region of interest" description="Disordered" evidence="1">
    <location>
        <begin position="400"/>
        <end position="624"/>
    </location>
</feature>
<organism evidence="2 3">
    <name type="scientific">Claviceps africana</name>
    <dbReference type="NCBI Taxonomy" id="83212"/>
    <lineage>
        <taxon>Eukaryota</taxon>
        <taxon>Fungi</taxon>
        <taxon>Dikarya</taxon>
        <taxon>Ascomycota</taxon>
        <taxon>Pezizomycotina</taxon>
        <taxon>Sordariomycetes</taxon>
        <taxon>Hypocreomycetidae</taxon>
        <taxon>Hypocreales</taxon>
        <taxon>Clavicipitaceae</taxon>
        <taxon>Claviceps</taxon>
    </lineage>
</organism>
<evidence type="ECO:0008006" key="4">
    <source>
        <dbReference type="Google" id="ProtNLM"/>
    </source>
</evidence>
<feature type="compositionally biased region" description="Low complexity" evidence="1">
    <location>
        <begin position="458"/>
        <end position="468"/>
    </location>
</feature>
<evidence type="ECO:0000313" key="3">
    <source>
        <dbReference type="Proteomes" id="UP000811619"/>
    </source>
</evidence>
<proteinExistence type="predicted"/>
<feature type="compositionally biased region" description="Pro residues" evidence="1">
    <location>
        <begin position="33"/>
        <end position="44"/>
    </location>
</feature>
<evidence type="ECO:0000313" key="2">
    <source>
        <dbReference type="EMBL" id="KAG5924422.1"/>
    </source>
</evidence>
<sequence length="624" mass="68993">MAVPEDENTQPVARNSPLDEGVPDLAEHQREGIPPPRTICTPPSPAVTASLLDYGTGLANPSSNITTSLDEDDEEKPVCMFVDDCDTGSQLRKAISHLFGRNKTCTLKIPKMVWVYYCRKHYQRVRYRNARTYPVTQMELVETQIERLKAWSDENQARGKGAYIKSWTLSLRKREEKRLKGNKGNKGANEEVDDAPAALGASHIPSWIIDELGGGFETARVFSIAARLREEIESGILNQVPEIEFLPDIVDDEGEKDEIKPVRHRRQAGSISTAKQPKRKAFDFSVVAEQNPTHGYGDMSHQTHQLDDESMNTSPSGKRPRRTVGAANFAFLQHQEPVDVDGTRMAEPSDSYKAPCYGFAAQGQASHPPRAQNIVPKMEPLDFTRHGAYSAMSRYVHQGYSTSKSTTAPGHTRMSSYQDPREVSNPHSHYSHRYAGPADYVGHGHQWDRHSIGRRKSTSPPTLPSISTQMLGHGGGPPHGHLSSGRGVASMRPQSRGPSRPMHQRSASAYTPRCRFGSVPGRLSMTGGGGGRPVEQASYDGDHCRPPSPASHDPARHGFPAHGRHEWAPGYGHAPQYAQQQYSHEPNYMPPPVGRDVSHQEPSTTRHNASAYPEPVEPMSRQST</sequence>
<feature type="compositionally biased region" description="Polar residues" evidence="1">
    <location>
        <begin position="400"/>
        <end position="418"/>
    </location>
</feature>
<reference evidence="2" key="1">
    <citation type="journal article" date="2020" name="bioRxiv">
        <title>Whole genome comparisons of ergot fungi reveals the divergence and evolution of species within the genus Claviceps are the result of varying mechanisms driving genome evolution and host range expansion.</title>
        <authorList>
            <person name="Wyka S.A."/>
            <person name="Mondo S.J."/>
            <person name="Liu M."/>
            <person name="Dettman J."/>
            <person name="Nalam V."/>
            <person name="Broders K.D."/>
        </authorList>
    </citation>
    <scope>NUCLEOTIDE SEQUENCE</scope>
    <source>
        <strain evidence="2">CCC 489</strain>
    </source>
</reference>
<dbReference type="Proteomes" id="UP000811619">
    <property type="component" value="Unassembled WGS sequence"/>
</dbReference>
<feature type="region of interest" description="Disordered" evidence="1">
    <location>
        <begin position="1"/>
        <end position="44"/>
    </location>
</feature>
<comment type="caution">
    <text evidence="2">The sequence shown here is derived from an EMBL/GenBank/DDBJ whole genome shotgun (WGS) entry which is preliminary data.</text>
</comment>